<dbReference type="InterPro" id="IPR001100">
    <property type="entry name" value="Pyr_nuc-diS_OxRdtase"/>
</dbReference>
<comment type="similarity">
    <text evidence="2 9">Belongs to the class-I pyridine nucleotide-disulfide oxidoreductase family.</text>
</comment>
<evidence type="ECO:0000256" key="3">
    <source>
        <dbReference type="ARBA" id="ARBA00022630"/>
    </source>
</evidence>
<evidence type="ECO:0000259" key="12">
    <source>
        <dbReference type="Pfam" id="PF07992"/>
    </source>
</evidence>
<evidence type="ECO:0000256" key="8">
    <source>
        <dbReference type="ARBA" id="ARBA00023284"/>
    </source>
</evidence>
<dbReference type="EMBL" id="JAHYBZ010000003">
    <property type="protein sequence ID" value="MBW6398082.1"/>
    <property type="molecule type" value="Genomic_DNA"/>
</dbReference>
<evidence type="ECO:0000256" key="10">
    <source>
        <dbReference type="SAM" id="Phobius"/>
    </source>
</evidence>
<evidence type="ECO:0000259" key="11">
    <source>
        <dbReference type="Pfam" id="PF02852"/>
    </source>
</evidence>
<evidence type="ECO:0000256" key="5">
    <source>
        <dbReference type="ARBA" id="ARBA00022857"/>
    </source>
</evidence>
<dbReference type="PRINTS" id="PR00411">
    <property type="entry name" value="PNDRDTASEI"/>
</dbReference>
<proteinExistence type="inferred from homology"/>
<dbReference type="RefSeq" id="WP_219762701.1">
    <property type="nucleotide sequence ID" value="NZ_JAHYBZ010000003.1"/>
</dbReference>
<evidence type="ECO:0000256" key="2">
    <source>
        <dbReference type="ARBA" id="ARBA00007532"/>
    </source>
</evidence>
<evidence type="ECO:0000256" key="9">
    <source>
        <dbReference type="RuleBase" id="RU003691"/>
    </source>
</evidence>
<dbReference type="SUPFAM" id="SSF55424">
    <property type="entry name" value="FAD/NAD-linked reductases, dimerisation (C-terminal) domain"/>
    <property type="match status" value="1"/>
</dbReference>
<dbReference type="Pfam" id="PF07992">
    <property type="entry name" value="Pyr_redox_2"/>
    <property type="match status" value="1"/>
</dbReference>
<dbReference type="Proteomes" id="UP001196565">
    <property type="component" value="Unassembled WGS sequence"/>
</dbReference>
<keyword evidence="7" id="KW-1015">Disulfide bond</keyword>
<evidence type="ECO:0000313" key="13">
    <source>
        <dbReference type="EMBL" id="MBW6398082.1"/>
    </source>
</evidence>
<sequence length="475" mass="49876">MPDVDVAVIGAGAAGLSVAAIAAGLGLRVALFERGRMGGDCLNTGCVPSKALLAAAKAAEDARRAHRFGIRLPEPEIDWDGVRAHVAGAIAAIAPNDSEERYRGMGAMVVRASARFAERDVIEAGGRRFHFRRAVVAAGSSPVIPPLPGLSEVPFLTHETLFDLPECPGHLLILGGGPIGLEMAQAHARLGSRVTVVESAAIVGRDDPECIRPVREALAADGVTLLEGTRAVATEPDVDGVALILEDGTRLTGTHLLLAVGRQPRLAGLDLEAAAVQASPRGVITDRSLRSVSNRRVYAAGDIADPEGLGPRAFTHVCSQHAALIARAMLFRLPARLSYDALPRVTYTDPCIAQIGPTEADLRAGGHTGLTVLRWPLDENDRLVAEGRAGGLVKLTVDRKGKLLGASLVGPGVDEMAGIFTLMIGRRLPLSVLAGAVMPYPTAQEAAKRAAGEFFTPKLLSPPVKRVVGWLMRLP</sequence>
<protein>
    <submittedName>
        <fullName evidence="13">FAD-dependent oxidoreductase</fullName>
    </submittedName>
</protein>
<dbReference type="SUPFAM" id="SSF51905">
    <property type="entry name" value="FAD/NAD(P)-binding domain"/>
    <property type="match status" value="1"/>
</dbReference>
<name>A0ABS7A720_9PROT</name>
<dbReference type="InterPro" id="IPR036188">
    <property type="entry name" value="FAD/NAD-bd_sf"/>
</dbReference>
<feature type="domain" description="Pyridine nucleotide-disulphide oxidoreductase dimerisation" evidence="11">
    <location>
        <begin position="343"/>
        <end position="450"/>
    </location>
</feature>
<keyword evidence="3 9" id="KW-0285">Flavoprotein</keyword>
<evidence type="ECO:0000313" key="14">
    <source>
        <dbReference type="Proteomes" id="UP001196565"/>
    </source>
</evidence>
<dbReference type="PANTHER" id="PTHR43014:SF2">
    <property type="entry name" value="MERCURIC REDUCTASE"/>
    <property type="match status" value="1"/>
</dbReference>
<keyword evidence="10" id="KW-0812">Transmembrane</keyword>
<dbReference type="InterPro" id="IPR004099">
    <property type="entry name" value="Pyr_nucl-diS_OxRdtase_dimer"/>
</dbReference>
<comment type="cofactor">
    <cofactor evidence="1">
        <name>FAD</name>
        <dbReference type="ChEBI" id="CHEBI:57692"/>
    </cofactor>
</comment>
<dbReference type="PROSITE" id="PS00076">
    <property type="entry name" value="PYRIDINE_REDOX_1"/>
    <property type="match status" value="1"/>
</dbReference>
<dbReference type="PANTHER" id="PTHR43014">
    <property type="entry name" value="MERCURIC REDUCTASE"/>
    <property type="match status" value="1"/>
</dbReference>
<keyword evidence="5" id="KW-0521">NADP</keyword>
<dbReference type="PRINTS" id="PR00368">
    <property type="entry name" value="FADPNR"/>
</dbReference>
<keyword evidence="8 9" id="KW-0676">Redox-active center</keyword>
<reference evidence="13 14" key="1">
    <citation type="submission" date="2021-07" db="EMBL/GenBank/DDBJ databases">
        <authorList>
            <person name="So Y."/>
        </authorList>
    </citation>
    <scope>NUCLEOTIDE SEQUENCE [LARGE SCALE GENOMIC DNA]</scope>
    <source>
        <strain evidence="13 14">HJA6</strain>
    </source>
</reference>
<evidence type="ECO:0000256" key="7">
    <source>
        <dbReference type="ARBA" id="ARBA00023157"/>
    </source>
</evidence>
<keyword evidence="4 9" id="KW-0274">FAD</keyword>
<feature type="domain" description="FAD/NAD(P)-binding" evidence="12">
    <location>
        <begin position="5"/>
        <end position="308"/>
    </location>
</feature>
<dbReference type="InterPro" id="IPR012999">
    <property type="entry name" value="Pyr_OxRdtase_I_AS"/>
</dbReference>
<feature type="transmembrane region" description="Helical" evidence="10">
    <location>
        <begin position="6"/>
        <end position="27"/>
    </location>
</feature>
<evidence type="ECO:0000256" key="1">
    <source>
        <dbReference type="ARBA" id="ARBA00001974"/>
    </source>
</evidence>
<keyword evidence="10" id="KW-1133">Transmembrane helix</keyword>
<dbReference type="Gene3D" id="3.50.50.60">
    <property type="entry name" value="FAD/NAD(P)-binding domain"/>
    <property type="match status" value="2"/>
</dbReference>
<keyword evidence="6 9" id="KW-0560">Oxidoreductase</keyword>
<evidence type="ECO:0000256" key="4">
    <source>
        <dbReference type="ARBA" id="ARBA00022827"/>
    </source>
</evidence>
<keyword evidence="14" id="KW-1185">Reference proteome</keyword>
<organism evidence="13 14">
    <name type="scientific">Roseomonas alba</name>
    <dbReference type="NCBI Taxonomy" id="2846776"/>
    <lineage>
        <taxon>Bacteria</taxon>
        <taxon>Pseudomonadati</taxon>
        <taxon>Pseudomonadota</taxon>
        <taxon>Alphaproteobacteria</taxon>
        <taxon>Acetobacterales</taxon>
        <taxon>Roseomonadaceae</taxon>
        <taxon>Roseomonas</taxon>
    </lineage>
</organism>
<dbReference type="InterPro" id="IPR023753">
    <property type="entry name" value="FAD/NAD-binding_dom"/>
</dbReference>
<dbReference type="InterPro" id="IPR016156">
    <property type="entry name" value="FAD/NAD-linked_Rdtase_dimer_sf"/>
</dbReference>
<dbReference type="PIRSF" id="PIRSF000350">
    <property type="entry name" value="Mercury_reductase_MerA"/>
    <property type="match status" value="1"/>
</dbReference>
<gene>
    <name evidence="13" type="ORF">KPL78_09510</name>
</gene>
<dbReference type="Pfam" id="PF02852">
    <property type="entry name" value="Pyr_redox_dim"/>
    <property type="match status" value="1"/>
</dbReference>
<accession>A0ABS7A720</accession>
<comment type="caution">
    <text evidence="13">The sequence shown here is derived from an EMBL/GenBank/DDBJ whole genome shotgun (WGS) entry which is preliminary data.</text>
</comment>
<dbReference type="Gene3D" id="3.30.390.30">
    <property type="match status" value="1"/>
</dbReference>
<keyword evidence="10" id="KW-0472">Membrane</keyword>
<evidence type="ECO:0000256" key="6">
    <source>
        <dbReference type="ARBA" id="ARBA00023002"/>
    </source>
</evidence>